<evidence type="ECO:0000256" key="9">
    <source>
        <dbReference type="ARBA" id="ARBA00043142"/>
    </source>
</evidence>
<dbReference type="PROSITE" id="PS00502">
    <property type="entry name" value="POLYGALACTURONASE"/>
    <property type="match status" value="1"/>
</dbReference>
<evidence type="ECO:0000256" key="15">
    <source>
        <dbReference type="RuleBase" id="RU361169"/>
    </source>
</evidence>
<evidence type="ECO:0000256" key="6">
    <source>
        <dbReference type="ARBA" id="ARBA00023295"/>
    </source>
</evidence>
<dbReference type="STRING" id="29655.A0A0K9PBQ9"/>
<keyword evidence="6 15" id="KW-0326">Glycosidase</keyword>
<comment type="function">
    <text evidence="11">May function in depolymerizing pectin during pollen development, germination, and tube growth. Acts as an exo-polygalacturonase.</text>
</comment>
<dbReference type="InterPro" id="IPR012334">
    <property type="entry name" value="Pectin_lyas_fold"/>
</dbReference>
<evidence type="ECO:0000313" key="18">
    <source>
        <dbReference type="Proteomes" id="UP000036987"/>
    </source>
</evidence>
<dbReference type="Pfam" id="PF00295">
    <property type="entry name" value="Glyco_hydro_28"/>
    <property type="match status" value="1"/>
</dbReference>
<dbReference type="FunFam" id="2.160.20.10:FF:000004">
    <property type="entry name" value="Pectin lyase-like superfamily protein"/>
    <property type="match status" value="1"/>
</dbReference>
<evidence type="ECO:0000256" key="3">
    <source>
        <dbReference type="ARBA" id="ARBA00022512"/>
    </source>
</evidence>
<accession>A0A0K9PBQ9</accession>
<evidence type="ECO:0000256" key="1">
    <source>
        <dbReference type="ARBA" id="ARBA00004191"/>
    </source>
</evidence>
<gene>
    <name evidence="17" type="ORF">ZOSMA_29G00630</name>
</gene>
<evidence type="ECO:0000256" key="16">
    <source>
        <dbReference type="SAM" id="SignalP"/>
    </source>
</evidence>
<comment type="similarity">
    <text evidence="2 15">Belongs to the glycosyl hydrolase 28 family.</text>
</comment>
<evidence type="ECO:0000256" key="10">
    <source>
        <dbReference type="ARBA" id="ARBA00048766"/>
    </source>
</evidence>
<dbReference type="InterPro" id="IPR000743">
    <property type="entry name" value="Glyco_hydro_28"/>
</dbReference>
<feature type="signal peptide" evidence="16">
    <location>
        <begin position="1"/>
        <end position="24"/>
    </location>
</feature>
<evidence type="ECO:0000256" key="5">
    <source>
        <dbReference type="ARBA" id="ARBA00022801"/>
    </source>
</evidence>
<dbReference type="GO" id="GO:0005975">
    <property type="term" value="P:carbohydrate metabolic process"/>
    <property type="evidence" value="ECO:0007669"/>
    <property type="project" value="InterPro"/>
</dbReference>
<evidence type="ECO:0000256" key="13">
    <source>
        <dbReference type="ARBA" id="ARBA00083621"/>
    </source>
</evidence>
<evidence type="ECO:0000313" key="17">
    <source>
        <dbReference type="EMBL" id="KMZ66414.1"/>
    </source>
</evidence>
<keyword evidence="16" id="KW-0732">Signal</keyword>
<dbReference type="OrthoDB" id="640420at2759"/>
<evidence type="ECO:0000256" key="12">
    <source>
        <dbReference type="ARBA" id="ARBA00068298"/>
    </source>
</evidence>
<proteinExistence type="inferred from homology"/>
<dbReference type="InterPro" id="IPR011050">
    <property type="entry name" value="Pectin_lyase_fold/virulence"/>
</dbReference>
<protein>
    <recommendedName>
        <fullName evidence="12">Exopolygalacturonase</fullName>
        <ecNumber evidence="8">3.2.1.67</ecNumber>
    </recommendedName>
    <alternativeName>
        <fullName evidence="9">Galacturan 1,4-alpha-galacturonidase</fullName>
    </alternativeName>
    <alternativeName>
        <fullName evidence="13">Pectinase</fullName>
    </alternativeName>
</protein>
<evidence type="ECO:0000256" key="4">
    <source>
        <dbReference type="ARBA" id="ARBA00022525"/>
    </source>
</evidence>
<keyword evidence="4" id="KW-0964">Secreted</keyword>
<dbReference type="Gene3D" id="2.160.20.10">
    <property type="entry name" value="Single-stranded right-handed beta-helix, Pectin lyase-like"/>
    <property type="match status" value="1"/>
</dbReference>
<dbReference type="GO" id="GO:0071555">
    <property type="term" value="P:cell wall organization"/>
    <property type="evidence" value="ECO:0007669"/>
    <property type="project" value="UniProtKB-KW"/>
</dbReference>
<comment type="catalytic activity">
    <reaction evidence="10">
        <text>[(1-&gt;4)-alpha-D-galacturonosyl](n) + H2O = alpha-D-galacturonate + [(1-&gt;4)-alpha-D-galacturonosyl](n-1)</text>
        <dbReference type="Rhea" id="RHEA:14117"/>
        <dbReference type="Rhea" id="RHEA-COMP:14570"/>
        <dbReference type="Rhea" id="RHEA-COMP:14572"/>
        <dbReference type="ChEBI" id="CHEBI:15377"/>
        <dbReference type="ChEBI" id="CHEBI:58658"/>
        <dbReference type="ChEBI" id="CHEBI:140523"/>
        <dbReference type="EC" id="3.2.1.67"/>
    </reaction>
</comment>
<name>A0A0K9PBQ9_ZOSMR</name>
<dbReference type="GO" id="GO:0004650">
    <property type="term" value="F:polygalacturonase activity"/>
    <property type="evidence" value="ECO:0007669"/>
    <property type="project" value="InterPro"/>
</dbReference>
<dbReference type="GO" id="GO:0047911">
    <property type="term" value="F:galacturan 1,4-alpha-galacturonidase activity"/>
    <property type="evidence" value="ECO:0007669"/>
    <property type="project" value="UniProtKB-EC"/>
</dbReference>
<evidence type="ECO:0000256" key="2">
    <source>
        <dbReference type="ARBA" id="ARBA00008834"/>
    </source>
</evidence>
<sequence length="401" mass="42443">MNSIVPKITSILLFFFIISDVVRAASPPGTFNVFDFKAVADGKTDSTAAFADAWSAACNHTGPTATYVVPSGSFMVGPVDFAGPCPAKLVFNIDGKIIAPAVLKTLPKKPNNWIMFERLVGMSVTGKGSFNGMGAGTWPSNKRNGKVFPTNIQFSNINDSTVEGISSIDSRMFHIMIYKCSNLKLTKLTITAPETSPNTDGIHIGLSNGITISDTDIGTGDDCVSIGPTNVGITVTGVKCGPGHGISVGSLGKFKDDKDVTDILVKTCKISKTMNGVRIKTWSKSFPMICKNYTFDDIIMSDVENPIIINQQYCPAGNCPKSVSSNVKISDVKFSNIRGTSATPVAITLLCSKSNPCTGLSFEKIQLKNKVGGAVSNSTCENVVKPTIIGVVKPALNCSTA</sequence>
<dbReference type="EMBL" id="LFYR01000980">
    <property type="protein sequence ID" value="KMZ66414.1"/>
    <property type="molecule type" value="Genomic_DNA"/>
</dbReference>
<organism evidence="17 18">
    <name type="scientific">Zostera marina</name>
    <name type="common">Eelgrass</name>
    <dbReference type="NCBI Taxonomy" id="29655"/>
    <lineage>
        <taxon>Eukaryota</taxon>
        <taxon>Viridiplantae</taxon>
        <taxon>Streptophyta</taxon>
        <taxon>Embryophyta</taxon>
        <taxon>Tracheophyta</taxon>
        <taxon>Spermatophyta</taxon>
        <taxon>Magnoliopsida</taxon>
        <taxon>Liliopsida</taxon>
        <taxon>Zosteraceae</taxon>
        <taxon>Zostera</taxon>
    </lineage>
</organism>
<evidence type="ECO:0000256" key="11">
    <source>
        <dbReference type="ARBA" id="ARBA00057651"/>
    </source>
</evidence>
<comment type="caution">
    <text evidence="17">The sequence shown here is derived from an EMBL/GenBank/DDBJ whole genome shotgun (WGS) entry which is preliminary data.</text>
</comment>
<keyword evidence="18" id="KW-1185">Reference proteome</keyword>
<dbReference type="OMA" id="SCINARP"/>
<dbReference type="EC" id="3.2.1.67" evidence="8"/>
<comment type="subcellular location">
    <subcellularLocation>
        <location evidence="1">Secreted</location>
        <location evidence="1">Cell wall</location>
    </subcellularLocation>
</comment>
<evidence type="ECO:0000256" key="14">
    <source>
        <dbReference type="PROSITE-ProRule" id="PRU10052"/>
    </source>
</evidence>
<reference evidence="18" key="1">
    <citation type="journal article" date="2016" name="Nature">
        <title>The genome of the seagrass Zostera marina reveals angiosperm adaptation to the sea.</title>
        <authorList>
            <person name="Olsen J.L."/>
            <person name="Rouze P."/>
            <person name="Verhelst B."/>
            <person name="Lin Y.-C."/>
            <person name="Bayer T."/>
            <person name="Collen J."/>
            <person name="Dattolo E."/>
            <person name="De Paoli E."/>
            <person name="Dittami S."/>
            <person name="Maumus F."/>
            <person name="Michel G."/>
            <person name="Kersting A."/>
            <person name="Lauritano C."/>
            <person name="Lohaus R."/>
            <person name="Toepel M."/>
            <person name="Tonon T."/>
            <person name="Vanneste K."/>
            <person name="Amirebrahimi M."/>
            <person name="Brakel J."/>
            <person name="Bostroem C."/>
            <person name="Chovatia M."/>
            <person name="Grimwood J."/>
            <person name="Jenkins J.W."/>
            <person name="Jueterbock A."/>
            <person name="Mraz A."/>
            <person name="Stam W.T."/>
            <person name="Tice H."/>
            <person name="Bornberg-Bauer E."/>
            <person name="Green P.J."/>
            <person name="Pearson G.A."/>
            <person name="Procaccini G."/>
            <person name="Duarte C.M."/>
            <person name="Schmutz J."/>
            <person name="Reusch T.B.H."/>
            <person name="Van de Peer Y."/>
        </authorList>
    </citation>
    <scope>NUCLEOTIDE SEQUENCE [LARGE SCALE GENOMIC DNA]</scope>
    <source>
        <strain evidence="18">cv. Finnish</strain>
    </source>
</reference>
<dbReference type="SMART" id="SM00710">
    <property type="entry name" value="PbH1"/>
    <property type="match status" value="6"/>
</dbReference>
<dbReference type="Proteomes" id="UP000036987">
    <property type="component" value="Unassembled WGS sequence"/>
</dbReference>
<dbReference type="SUPFAM" id="SSF51126">
    <property type="entry name" value="Pectin lyase-like"/>
    <property type="match status" value="1"/>
</dbReference>
<keyword evidence="5 15" id="KW-0378">Hydrolase</keyword>
<evidence type="ECO:0000256" key="7">
    <source>
        <dbReference type="ARBA" id="ARBA00023316"/>
    </source>
</evidence>
<keyword evidence="7" id="KW-0961">Cell wall biogenesis/degradation</keyword>
<feature type="active site" evidence="14">
    <location>
        <position position="244"/>
    </location>
</feature>
<evidence type="ECO:0000256" key="8">
    <source>
        <dbReference type="ARBA" id="ARBA00038933"/>
    </source>
</evidence>
<feature type="chain" id="PRO_5005527432" description="Exopolygalacturonase" evidence="16">
    <location>
        <begin position="25"/>
        <end position="401"/>
    </location>
</feature>
<keyword evidence="3" id="KW-0134">Cell wall</keyword>
<dbReference type="AlphaFoldDB" id="A0A0K9PBQ9"/>
<dbReference type="PANTHER" id="PTHR31375">
    <property type="match status" value="1"/>
</dbReference>
<dbReference type="InterPro" id="IPR006626">
    <property type="entry name" value="PbH1"/>
</dbReference>